<dbReference type="Pfam" id="PF13174">
    <property type="entry name" value="TPR_6"/>
    <property type="match status" value="2"/>
</dbReference>
<name>A0A178M4C6_9CHLR</name>
<evidence type="ECO:0000313" key="2">
    <source>
        <dbReference type="Proteomes" id="UP000078287"/>
    </source>
</evidence>
<reference evidence="1 2" key="1">
    <citation type="submission" date="2016-04" db="EMBL/GenBank/DDBJ databases">
        <title>Chloroflexus islandicus sp. nov., a thermophilic filamentous anoxygenic phototrophic bacterium from geyser Strokkur (Iceland).</title>
        <authorList>
            <person name="Gaisin V.A."/>
            <person name="Kalashnikov A.M."/>
            <person name="Sukhacheva M.V."/>
            <person name="Grouzdev D.S."/>
            <person name="Ivanov T.M."/>
            <person name="Kuznetsov B."/>
            <person name="Gorlenko V.M."/>
        </authorList>
    </citation>
    <scope>NUCLEOTIDE SEQUENCE [LARGE SCALE GENOMIC DNA]</scope>
    <source>
        <strain evidence="2">isl-2</strain>
    </source>
</reference>
<dbReference type="AlphaFoldDB" id="A0A178M4C6"/>
<dbReference type="RefSeq" id="WP_066790173.1">
    <property type="nucleotide sequence ID" value="NZ_LWQS01000080.1"/>
</dbReference>
<comment type="caution">
    <text evidence="1">The sequence shown here is derived from an EMBL/GenBank/DDBJ whole genome shotgun (WGS) entry which is preliminary data.</text>
</comment>
<dbReference type="EMBL" id="LWQS01000080">
    <property type="protein sequence ID" value="OAN43307.1"/>
    <property type="molecule type" value="Genomic_DNA"/>
</dbReference>
<proteinExistence type="predicted"/>
<evidence type="ECO:0008006" key="3">
    <source>
        <dbReference type="Google" id="ProtNLM"/>
    </source>
</evidence>
<dbReference type="Gene3D" id="1.25.40.10">
    <property type="entry name" value="Tetratricopeptide repeat domain"/>
    <property type="match status" value="2"/>
</dbReference>
<dbReference type="InterPro" id="IPR011990">
    <property type="entry name" value="TPR-like_helical_dom_sf"/>
</dbReference>
<dbReference type="STRING" id="1707952.A6A03_18480"/>
<dbReference type="InterPro" id="IPR019734">
    <property type="entry name" value="TPR_rpt"/>
</dbReference>
<evidence type="ECO:0000313" key="1">
    <source>
        <dbReference type="EMBL" id="OAN43307.1"/>
    </source>
</evidence>
<protein>
    <recommendedName>
        <fullName evidence="3">Tetratricopeptide repeat protein</fullName>
    </recommendedName>
</protein>
<sequence length="483" mass="50698">MIAWRWRQFGAWVTLALAAVAAVLIALRPDPYDALRRADARFAAGQYRAALAAYTELATTLSDAALRRGIVLTVRGEVDPARRALVAAIKAGLRPRDYQLAVLYLGRVAAIEGDIATARQTWQSLAHCDPDRCAQRDLLLADDDLRNGRIEAALAVYRAVALDALPDDWAGFVIGRRAMVAALFDSAAIPDLTIPATSFPPDPFAHPLLPPAPDPATLAAVFAAEPAARPQLLGQLALDLGYDRLALAFLAQVDPAGPHGVAAAIYRAYAHLRLGDRQQGLEQLEQLAAAHPDDPRIGPLLALAYLNGGDLAAAGERLQQLRAAGHGGPALALAQAGLALAQRDFVAAADAYEQAVIAAPVAERARYALLAARFHLDSGFERCTSGLQAAQAAANVLADDPEALTVLAGTRYYCGDAAGAQAAAAAALAAGAGVEARFYYGLALNATGDRANGRAALEQVADQAPASMWRQRAETALELIGGR</sequence>
<gene>
    <name evidence="1" type="ORF">A6A03_18480</name>
</gene>
<organism evidence="1 2">
    <name type="scientific">Chloroflexus islandicus</name>
    <dbReference type="NCBI Taxonomy" id="1707952"/>
    <lineage>
        <taxon>Bacteria</taxon>
        <taxon>Bacillati</taxon>
        <taxon>Chloroflexota</taxon>
        <taxon>Chloroflexia</taxon>
        <taxon>Chloroflexales</taxon>
        <taxon>Chloroflexineae</taxon>
        <taxon>Chloroflexaceae</taxon>
        <taxon>Chloroflexus</taxon>
    </lineage>
</organism>
<accession>A0A178M4C6</accession>
<dbReference type="Proteomes" id="UP000078287">
    <property type="component" value="Unassembled WGS sequence"/>
</dbReference>
<keyword evidence="2" id="KW-1185">Reference proteome</keyword>
<dbReference type="SUPFAM" id="SSF48452">
    <property type="entry name" value="TPR-like"/>
    <property type="match status" value="2"/>
</dbReference>